<dbReference type="AlphaFoldDB" id="A0AAN5ICN0"/>
<feature type="coiled-coil region" evidence="1">
    <location>
        <begin position="276"/>
        <end position="346"/>
    </location>
</feature>
<reference evidence="4" key="1">
    <citation type="submission" date="2022-10" db="EMBL/GenBank/DDBJ databases">
        <title>Genome assembly of Pristionchus species.</title>
        <authorList>
            <person name="Yoshida K."/>
            <person name="Sommer R.J."/>
        </authorList>
    </citation>
    <scope>NUCLEOTIDE SEQUENCE [LARGE SCALE GENOMIC DNA]</scope>
    <source>
        <strain evidence="4">RS5460</strain>
    </source>
</reference>
<feature type="region of interest" description="Disordered" evidence="2">
    <location>
        <begin position="482"/>
        <end position="504"/>
    </location>
</feature>
<evidence type="ECO:0000313" key="3">
    <source>
        <dbReference type="EMBL" id="GMR61332.1"/>
    </source>
</evidence>
<protein>
    <submittedName>
        <fullName evidence="3">Uncharacterized protein</fullName>
    </submittedName>
</protein>
<feature type="coiled-coil region" evidence="1">
    <location>
        <begin position="171"/>
        <end position="247"/>
    </location>
</feature>
<dbReference type="Proteomes" id="UP001328107">
    <property type="component" value="Unassembled WGS sequence"/>
</dbReference>
<feature type="region of interest" description="Disordered" evidence="2">
    <location>
        <begin position="527"/>
        <end position="557"/>
    </location>
</feature>
<organism evidence="3 4">
    <name type="scientific">Pristionchus mayeri</name>
    <dbReference type="NCBI Taxonomy" id="1317129"/>
    <lineage>
        <taxon>Eukaryota</taxon>
        <taxon>Metazoa</taxon>
        <taxon>Ecdysozoa</taxon>
        <taxon>Nematoda</taxon>
        <taxon>Chromadorea</taxon>
        <taxon>Rhabditida</taxon>
        <taxon>Rhabditina</taxon>
        <taxon>Diplogasteromorpha</taxon>
        <taxon>Diplogasteroidea</taxon>
        <taxon>Neodiplogasteridae</taxon>
        <taxon>Pristionchus</taxon>
    </lineage>
</organism>
<feature type="coiled-coil region" evidence="1">
    <location>
        <begin position="6"/>
        <end position="34"/>
    </location>
</feature>
<evidence type="ECO:0000313" key="4">
    <source>
        <dbReference type="Proteomes" id="UP001328107"/>
    </source>
</evidence>
<accession>A0AAN5ICN0</accession>
<evidence type="ECO:0000256" key="2">
    <source>
        <dbReference type="SAM" id="MobiDB-lite"/>
    </source>
</evidence>
<feature type="coiled-coil region" evidence="1">
    <location>
        <begin position="379"/>
        <end position="459"/>
    </location>
</feature>
<evidence type="ECO:0000256" key="1">
    <source>
        <dbReference type="SAM" id="Coils"/>
    </source>
</evidence>
<comment type="caution">
    <text evidence="3">The sequence shown here is derived from an EMBL/GenBank/DDBJ whole genome shotgun (WGS) entry which is preliminary data.</text>
</comment>
<dbReference type="EMBL" id="BTRK01000006">
    <property type="protein sequence ID" value="GMR61332.1"/>
    <property type="molecule type" value="Genomic_DNA"/>
</dbReference>
<gene>
    <name evidence="3" type="ORF">PMAYCL1PPCAC_31527</name>
</gene>
<proteinExistence type="predicted"/>
<feature type="compositionally biased region" description="Polar residues" evidence="2">
    <location>
        <begin position="527"/>
        <end position="540"/>
    </location>
</feature>
<keyword evidence="1" id="KW-0175">Coiled coil</keyword>
<keyword evidence="4" id="KW-1185">Reference proteome</keyword>
<name>A0AAN5ICN0_9BILA</name>
<sequence>MEIHKISSLDGNRKELEEERAKFAEKQKILLEMKSKINRGKLNNVESVAEKTMNEFLRTCCVETEKEQKYVSKIIDRVSGSAKTTKDVLGTVNGHAQELLNNVNNEVVELATNIDRIKSDHSKLSSVLEARESRGHDLRGRQNITLLSSTQQVDRAEIIMNKILTRISSEIEQLESGLVERSDLASRLEEELLEATKEADLAEAALISYQAEKQSIDEQLLKAQADYDNLEAKLAITKKAMECAESDQFAFETEVTELRDTTKQLGILTSVKLNNIEENKAQISELSTSLDKLTASLRAAEADVQQLEQSLLEQREAVKNSNAEIIQTLENEVDTANRQLSADTIKADVMDNIFGIEVERSPEEWKTLIDNRKTVMYSNKDMIDRRNALISELESAKDELGKADENMKAALGDQNNAQSRLQMLKKRVEDERNGIEANIKLAESRITQANIEIEELTNSKCADAFTNPKCDDAFVTPVHHSSLQSVRSAPEASRALSGDSDAESVSKTIFDLPEGIVKRNVMTQPCSVVRSQERNSQNISGGEAEDGKSSGDNTITGMDKEDGDATMDGIQLGASAGQEELQGDKVEAWIQKTPENISSGSGTTAEMMGERYPENIFVALNDTDLTMDMDEDELNLSMMEMPPAQTVRTLSPPSVRQSESKKSIIASEFSDSDPDASVWGEDF</sequence>
<feature type="region of interest" description="Disordered" evidence="2">
    <location>
        <begin position="643"/>
        <end position="683"/>
    </location>
</feature>
<feature type="compositionally biased region" description="Polar residues" evidence="2">
    <location>
        <begin position="646"/>
        <end position="657"/>
    </location>
</feature>